<name>A0AAD5Z7V5_9POAL</name>
<dbReference type="Proteomes" id="UP001210211">
    <property type="component" value="Unassembled WGS sequence"/>
</dbReference>
<gene>
    <name evidence="8" type="ORF">LUZ61_017659</name>
</gene>
<evidence type="ECO:0000256" key="1">
    <source>
        <dbReference type="ARBA" id="ARBA00004572"/>
    </source>
</evidence>
<dbReference type="GO" id="GO:0005524">
    <property type="term" value="F:ATP binding"/>
    <property type="evidence" value="ECO:0007669"/>
    <property type="project" value="UniProtKB-KW"/>
</dbReference>
<dbReference type="InterPro" id="IPR003960">
    <property type="entry name" value="ATPase_AAA_CS"/>
</dbReference>
<dbReference type="AlphaFoldDB" id="A0AAD5Z7V5"/>
<dbReference type="InterPro" id="IPR000253">
    <property type="entry name" value="FHA_dom"/>
</dbReference>
<keyword evidence="2" id="KW-0547">Nucleotide-binding</keyword>
<dbReference type="Pfam" id="PF24933">
    <property type="entry name" value="DUF7751"/>
    <property type="match status" value="1"/>
</dbReference>
<feature type="domain" description="AAA+ ATPase" evidence="7">
    <location>
        <begin position="958"/>
        <end position="1095"/>
    </location>
</feature>
<feature type="region of interest" description="Disordered" evidence="6">
    <location>
        <begin position="484"/>
        <end position="525"/>
    </location>
</feature>
<evidence type="ECO:0000259" key="7">
    <source>
        <dbReference type="SMART" id="SM00382"/>
    </source>
</evidence>
<keyword evidence="9" id="KW-1185">Reference proteome</keyword>
<dbReference type="Pfam" id="PF17862">
    <property type="entry name" value="AAA_lid_3"/>
    <property type="match status" value="1"/>
</dbReference>
<sequence>MVETRRSSSSSSKHQLSSPPPSPPPSKRAKAEPSHKSGDVEPSTPDPVVARAEETRVEPEQSGQSVSVESANQDQLENEAEKEAGKSEMEIQQPQEDEQPPAPWAKLLSQSSQYPHLPLTGSEFTVGQNENCNLYLKDPPVSRTLCKLKHREKGGVLVPVLEVVGKKGKVQVNGKPIGFNKHVVLNGGDELVFGTSGKHAYIFQDFSNDKHANKSPGPSSVQMPELATVPSALKQTASGTQSRDATAITGASILASLSNQLNEKDDDNIDRLDNKNDDGGGSEKNPEEMGEEGDNEGNNIISCNENDSTEAIITTGGKGGLSRPDLLRDQNGGRVEIRVPARPGSSDFDMTRVVFKVVGRDAVIRDAATTDGAGPSVPTTRSKAFKEGLLEKILGPDDINVSLDNFPYYLSENTKNMLLSCAYIHLERKELIKHISEISSLNPRILISGPAGSEIYQETLIKALAKYFGARVLVIDTLVLPGLSSSKDQEPQKEGSGRTEKATNFSSKHRSMTGDSMHHSRRPTSSVEAEIVGPSNFHSSMPKQETSTASSKGYTFREGDRVKFVGTVPPPGFALQTPPRGPSYGYRGRVLLAFEDNGSSKIGVRFDKAIPDGNDLGGLCEDDHGFFCTADLLRLDYSSSDDGERLAVSELMEVVSEESKKGPFVVLIKDVEKSTTGSSESYVALKCKLEALPPGVLIVGSHTQADNRKEKSHPGGLLFTKFTTSQALLDIAFPVITLLFLLQTHLRPVSENFSRLHERNKEIPKALKQLNRLFPNKITIQLPEDDAQLTDWKQQLDRDVEILKAKANIGSIRAFLNKCGMDCNDLEELSIKDQTLTNENVDKMVGFALSHYLKEKRIDLPASKDTKVILPCESLKYGLNMLQSMQNDTKSSKKSLKDVATENEFEKRLLSDVIPPSDIGVSFDDIGALENVKETLKELVMLPLQRPELFCKGQLTKPCKGILLFGPPGTGKTMLAKAVATEAGANFINISMSSITSKWFGEGEKYVKAVFSLASKIAPSVIFIDEVDSMLGRRENPGEHEAMRKMKNEFMVNWDGLRTKDKERVLVLAATNRPFDLDEAVIRRFPRRLMVNLPDSTNREKILRVILAKEELAPDVDLEALANMTDGYSGSDLKNMCVTAAYCPIRELLEKEKKAKSLAEADSRPEPALHGCDDVRPLSMDDFKFAHEQLCASVSSDSANMNELVQWNDLYGEGGSRKRKPLSYFM</sequence>
<dbReference type="FunFam" id="3.40.50.300:FF:000416">
    <property type="entry name" value="p-loop nucleoside triphosphate hydrolase superfamily protein"/>
    <property type="match status" value="1"/>
</dbReference>
<dbReference type="Gene3D" id="1.10.8.60">
    <property type="match status" value="1"/>
</dbReference>
<evidence type="ECO:0000256" key="2">
    <source>
        <dbReference type="ARBA" id="ARBA00022741"/>
    </source>
</evidence>
<dbReference type="InterPro" id="IPR027417">
    <property type="entry name" value="P-loop_NTPase"/>
</dbReference>
<feature type="compositionally biased region" description="Polar residues" evidence="6">
    <location>
        <begin position="536"/>
        <end position="553"/>
    </location>
</feature>
<keyword evidence="3" id="KW-1000">Mitochondrion outer membrane</keyword>
<feature type="compositionally biased region" description="Low complexity" evidence="6">
    <location>
        <begin position="7"/>
        <end position="17"/>
    </location>
</feature>
<keyword evidence="3" id="KW-0472">Membrane</keyword>
<evidence type="ECO:0000256" key="4">
    <source>
        <dbReference type="ARBA" id="ARBA00022840"/>
    </source>
</evidence>
<evidence type="ECO:0000313" key="9">
    <source>
        <dbReference type="Proteomes" id="UP001210211"/>
    </source>
</evidence>
<feature type="compositionally biased region" description="Polar residues" evidence="6">
    <location>
        <begin position="61"/>
        <end position="75"/>
    </location>
</feature>
<dbReference type="CDD" id="cd19520">
    <property type="entry name" value="RecA-like_ATAD1"/>
    <property type="match status" value="1"/>
</dbReference>
<evidence type="ECO:0000256" key="5">
    <source>
        <dbReference type="ARBA" id="ARBA00023128"/>
    </source>
</evidence>
<reference evidence="8 9" key="1">
    <citation type="journal article" date="2022" name="Cell">
        <title>Repeat-based holocentromeres influence genome architecture and karyotype evolution.</title>
        <authorList>
            <person name="Hofstatter P.G."/>
            <person name="Thangavel G."/>
            <person name="Lux T."/>
            <person name="Neumann P."/>
            <person name="Vondrak T."/>
            <person name="Novak P."/>
            <person name="Zhang M."/>
            <person name="Costa L."/>
            <person name="Castellani M."/>
            <person name="Scott A."/>
            <person name="Toegelov H."/>
            <person name="Fuchs J."/>
            <person name="Mata-Sucre Y."/>
            <person name="Dias Y."/>
            <person name="Vanzela A.L.L."/>
            <person name="Huettel B."/>
            <person name="Almeida C.C.S."/>
            <person name="Simkova H."/>
            <person name="Souza G."/>
            <person name="Pedrosa-Harand A."/>
            <person name="Macas J."/>
            <person name="Mayer K.F.X."/>
            <person name="Houben A."/>
            <person name="Marques A."/>
        </authorList>
    </citation>
    <scope>NUCLEOTIDE SEQUENCE [LARGE SCALE GENOMIC DNA]</scope>
    <source>
        <strain evidence="8">RhyTen1mFocal</strain>
    </source>
</reference>
<dbReference type="PANTHER" id="PTHR45644">
    <property type="entry name" value="AAA ATPASE, PUTATIVE (AFU_ORTHOLOGUE AFUA_2G12920)-RELATED-RELATED"/>
    <property type="match status" value="1"/>
</dbReference>
<accession>A0AAD5Z7V5</accession>
<dbReference type="EMBL" id="JAMRDG010000002">
    <property type="protein sequence ID" value="KAJ3688495.1"/>
    <property type="molecule type" value="Genomic_DNA"/>
</dbReference>
<feature type="region of interest" description="Disordered" evidence="6">
    <location>
        <begin position="534"/>
        <end position="553"/>
    </location>
</feature>
<evidence type="ECO:0000313" key="8">
    <source>
        <dbReference type="EMBL" id="KAJ3688495.1"/>
    </source>
</evidence>
<feature type="compositionally biased region" description="Basic and acidic residues" evidence="6">
    <location>
        <begin position="269"/>
        <end position="278"/>
    </location>
</feature>
<dbReference type="InterPro" id="IPR051701">
    <property type="entry name" value="Mito_OM_Translocase_MSP1"/>
</dbReference>
<feature type="compositionally biased region" description="Basic and acidic residues" evidence="6">
    <location>
        <begin position="79"/>
        <end position="89"/>
    </location>
</feature>
<keyword evidence="5" id="KW-0496">Mitochondrion</keyword>
<dbReference type="PROSITE" id="PS00674">
    <property type="entry name" value="AAA"/>
    <property type="match status" value="1"/>
</dbReference>
<dbReference type="GO" id="GO:0016887">
    <property type="term" value="F:ATP hydrolysis activity"/>
    <property type="evidence" value="ECO:0007669"/>
    <property type="project" value="InterPro"/>
</dbReference>
<comment type="caution">
    <text evidence="8">The sequence shown here is derived from an EMBL/GenBank/DDBJ whole genome shotgun (WGS) entry which is preliminary data.</text>
</comment>
<dbReference type="Gene3D" id="2.60.200.20">
    <property type="match status" value="1"/>
</dbReference>
<organism evidence="8 9">
    <name type="scientific">Rhynchospora tenuis</name>
    <dbReference type="NCBI Taxonomy" id="198213"/>
    <lineage>
        <taxon>Eukaryota</taxon>
        <taxon>Viridiplantae</taxon>
        <taxon>Streptophyta</taxon>
        <taxon>Embryophyta</taxon>
        <taxon>Tracheophyta</taxon>
        <taxon>Spermatophyta</taxon>
        <taxon>Magnoliopsida</taxon>
        <taxon>Liliopsida</taxon>
        <taxon>Poales</taxon>
        <taxon>Cyperaceae</taxon>
        <taxon>Cyperoideae</taxon>
        <taxon>Rhynchosporeae</taxon>
        <taxon>Rhynchospora</taxon>
    </lineage>
</organism>
<dbReference type="InterPro" id="IPR056653">
    <property type="entry name" value="DUF7751"/>
</dbReference>
<dbReference type="SUPFAM" id="SSF49879">
    <property type="entry name" value="SMAD/FHA domain"/>
    <property type="match status" value="1"/>
</dbReference>
<dbReference type="GO" id="GO:0005741">
    <property type="term" value="C:mitochondrial outer membrane"/>
    <property type="evidence" value="ECO:0007669"/>
    <property type="project" value="UniProtKB-SubCell"/>
</dbReference>
<evidence type="ECO:0000256" key="3">
    <source>
        <dbReference type="ARBA" id="ARBA00022787"/>
    </source>
</evidence>
<feature type="compositionally biased region" description="Basic and acidic residues" evidence="6">
    <location>
        <begin position="29"/>
        <end position="39"/>
    </location>
</feature>
<dbReference type="SMART" id="SM00382">
    <property type="entry name" value="AAA"/>
    <property type="match status" value="1"/>
</dbReference>
<keyword evidence="4" id="KW-0067">ATP-binding</keyword>
<dbReference type="PANTHER" id="PTHR45644:SF73">
    <property type="entry name" value="AAA-TYPE ATPASE FAMILY PROTEIN"/>
    <property type="match status" value="1"/>
</dbReference>
<proteinExistence type="predicted"/>
<dbReference type="InterPro" id="IPR008984">
    <property type="entry name" value="SMAD_FHA_dom_sf"/>
</dbReference>
<feature type="compositionally biased region" description="Basic and acidic residues" evidence="6">
    <location>
        <begin position="487"/>
        <end position="501"/>
    </location>
</feature>
<protein>
    <recommendedName>
        <fullName evidence="7">AAA+ ATPase domain-containing protein</fullName>
    </recommendedName>
</protein>
<feature type="region of interest" description="Disordered" evidence="6">
    <location>
        <begin position="262"/>
        <end position="303"/>
    </location>
</feature>
<dbReference type="Gene3D" id="3.40.50.300">
    <property type="entry name" value="P-loop containing nucleotide triphosphate hydrolases"/>
    <property type="match status" value="1"/>
</dbReference>
<evidence type="ECO:0000256" key="6">
    <source>
        <dbReference type="SAM" id="MobiDB-lite"/>
    </source>
</evidence>
<dbReference type="InterPro" id="IPR003959">
    <property type="entry name" value="ATPase_AAA_core"/>
</dbReference>
<dbReference type="Pfam" id="PF00004">
    <property type="entry name" value="AAA"/>
    <property type="match status" value="1"/>
</dbReference>
<comment type="subcellular location">
    <subcellularLocation>
        <location evidence="1">Mitochondrion outer membrane</location>
        <topology evidence="1">Single-pass membrane protein</topology>
    </subcellularLocation>
</comment>
<dbReference type="InterPro" id="IPR041569">
    <property type="entry name" value="AAA_lid_3"/>
</dbReference>
<dbReference type="SUPFAM" id="SSF52540">
    <property type="entry name" value="P-loop containing nucleoside triphosphate hydrolases"/>
    <property type="match status" value="1"/>
</dbReference>
<dbReference type="InterPro" id="IPR003593">
    <property type="entry name" value="AAA+_ATPase"/>
</dbReference>
<dbReference type="Pfam" id="PF00498">
    <property type="entry name" value="FHA"/>
    <property type="match status" value="1"/>
</dbReference>
<feature type="region of interest" description="Disordered" evidence="6">
    <location>
        <begin position="1"/>
        <end position="102"/>
    </location>
</feature>